<dbReference type="InterPro" id="IPR008915">
    <property type="entry name" value="Peptidase_M50"/>
</dbReference>
<evidence type="ECO:0000256" key="9">
    <source>
        <dbReference type="ARBA" id="ARBA00023136"/>
    </source>
</evidence>
<dbReference type="GO" id="GO:0004222">
    <property type="term" value="F:metalloendopeptidase activity"/>
    <property type="evidence" value="ECO:0007669"/>
    <property type="project" value="InterPro"/>
</dbReference>
<dbReference type="SMART" id="SM00228">
    <property type="entry name" value="PDZ"/>
    <property type="match status" value="2"/>
</dbReference>
<feature type="transmembrane region" description="Helical" evidence="10">
    <location>
        <begin position="356"/>
        <end position="375"/>
    </location>
</feature>
<dbReference type="Pfam" id="PF17820">
    <property type="entry name" value="PDZ_6"/>
    <property type="match status" value="1"/>
</dbReference>
<dbReference type="InterPro" id="IPR001478">
    <property type="entry name" value="PDZ"/>
</dbReference>
<evidence type="ECO:0000256" key="5">
    <source>
        <dbReference type="ARBA" id="ARBA00022801"/>
    </source>
</evidence>
<dbReference type="SUPFAM" id="SSF50156">
    <property type="entry name" value="PDZ domain-like"/>
    <property type="match status" value="2"/>
</dbReference>
<keyword evidence="7 10" id="KW-1133">Transmembrane helix</keyword>
<evidence type="ECO:0000256" key="2">
    <source>
        <dbReference type="ARBA" id="ARBA00004141"/>
    </source>
</evidence>
<name>A0A0F9QFX0_9ZZZZ</name>
<sequence>MTKIFVILETLLSFVIVFGILVFVHELGHFFMAKLLKIKVEVFSWGIGKRLFGIKKGDTDYRISLVPIGGFVKFSGEEAYEEKREPSPDDFMAKKRWERFLVLVTGSLMNIFLAVLLVSIISMVGVTIPEFSGQKPVIGWIDPGSPAEGANLKVNDEILSINKRKTKTWSELEIAVGTKPKRLITIEYKRGEEILNVQLMTESRTRFSMGYAGFYPKILVQVTYIVPGNPAEEAGLKVGDVFLAINGEYIYYHRFLKVVAENPGKELEFLVEREGEILTFHITPRLDGKVGKIGIGPGMKSELKKFGFFSGIGRGIKENWKLTFVLVNYVKDLVMGEASATQIAGPIEIARFSRTFFRMGFFALMGFIAFISLQLGVVNLFPIPLLDGGQILVLCLEGLFRRDFSAKVKQIVMQVGFVMFIFLFVFVILNDIARNLPKGWESFLFWK</sequence>
<dbReference type="NCBIfam" id="TIGR00054">
    <property type="entry name" value="RIP metalloprotease RseP"/>
    <property type="match status" value="1"/>
</dbReference>
<comment type="subcellular location">
    <subcellularLocation>
        <location evidence="2">Membrane</location>
        <topology evidence="2">Multi-pass membrane protein</topology>
    </subcellularLocation>
</comment>
<dbReference type="GO" id="GO:0016020">
    <property type="term" value="C:membrane"/>
    <property type="evidence" value="ECO:0007669"/>
    <property type="project" value="UniProtKB-SubCell"/>
</dbReference>
<dbReference type="InterPro" id="IPR036034">
    <property type="entry name" value="PDZ_sf"/>
</dbReference>
<reference evidence="12" key="1">
    <citation type="journal article" date="2015" name="Nature">
        <title>Complex archaea that bridge the gap between prokaryotes and eukaryotes.</title>
        <authorList>
            <person name="Spang A."/>
            <person name="Saw J.H."/>
            <person name="Jorgensen S.L."/>
            <person name="Zaremba-Niedzwiedzka K."/>
            <person name="Martijn J."/>
            <person name="Lind A.E."/>
            <person name="van Eijk R."/>
            <person name="Schleper C."/>
            <person name="Guy L."/>
            <person name="Ettema T.J."/>
        </authorList>
    </citation>
    <scope>NUCLEOTIDE SEQUENCE</scope>
</reference>
<dbReference type="InterPro" id="IPR041489">
    <property type="entry name" value="PDZ_6"/>
</dbReference>
<organism evidence="12">
    <name type="scientific">marine sediment metagenome</name>
    <dbReference type="NCBI Taxonomy" id="412755"/>
    <lineage>
        <taxon>unclassified sequences</taxon>
        <taxon>metagenomes</taxon>
        <taxon>ecological metagenomes</taxon>
    </lineage>
</organism>
<evidence type="ECO:0000256" key="4">
    <source>
        <dbReference type="ARBA" id="ARBA00022692"/>
    </source>
</evidence>
<comment type="cofactor">
    <cofactor evidence="1">
        <name>Zn(2+)</name>
        <dbReference type="ChEBI" id="CHEBI:29105"/>
    </cofactor>
</comment>
<dbReference type="AlphaFoldDB" id="A0A0F9QFX0"/>
<dbReference type="Pfam" id="PF02163">
    <property type="entry name" value="Peptidase_M50"/>
    <property type="match status" value="1"/>
</dbReference>
<dbReference type="InterPro" id="IPR004387">
    <property type="entry name" value="Pept_M50_Zn"/>
</dbReference>
<keyword evidence="6" id="KW-0862">Zinc</keyword>
<keyword evidence="4 10" id="KW-0812">Transmembrane</keyword>
<keyword evidence="3" id="KW-0645">Protease</keyword>
<dbReference type="GO" id="GO:0006508">
    <property type="term" value="P:proteolysis"/>
    <property type="evidence" value="ECO:0007669"/>
    <property type="project" value="UniProtKB-KW"/>
</dbReference>
<evidence type="ECO:0000256" key="8">
    <source>
        <dbReference type="ARBA" id="ARBA00023049"/>
    </source>
</evidence>
<evidence type="ECO:0000256" key="1">
    <source>
        <dbReference type="ARBA" id="ARBA00001947"/>
    </source>
</evidence>
<feature type="domain" description="PDZ" evidence="11">
    <location>
        <begin position="196"/>
        <end position="275"/>
    </location>
</feature>
<protein>
    <recommendedName>
        <fullName evidence="11">PDZ domain-containing protein</fullName>
    </recommendedName>
</protein>
<evidence type="ECO:0000259" key="11">
    <source>
        <dbReference type="PROSITE" id="PS50106"/>
    </source>
</evidence>
<dbReference type="PANTHER" id="PTHR42837">
    <property type="entry name" value="REGULATOR OF SIGMA-E PROTEASE RSEP"/>
    <property type="match status" value="1"/>
</dbReference>
<evidence type="ECO:0000256" key="7">
    <source>
        <dbReference type="ARBA" id="ARBA00022989"/>
    </source>
</evidence>
<evidence type="ECO:0000313" key="12">
    <source>
        <dbReference type="EMBL" id="KKN04188.1"/>
    </source>
</evidence>
<dbReference type="PANTHER" id="PTHR42837:SF2">
    <property type="entry name" value="MEMBRANE METALLOPROTEASE ARASP2, CHLOROPLASTIC-RELATED"/>
    <property type="match status" value="1"/>
</dbReference>
<evidence type="ECO:0000256" key="10">
    <source>
        <dbReference type="SAM" id="Phobius"/>
    </source>
</evidence>
<feature type="transmembrane region" description="Helical" evidence="10">
    <location>
        <begin position="100"/>
        <end position="126"/>
    </location>
</feature>
<proteinExistence type="predicted"/>
<dbReference type="CDD" id="cd23081">
    <property type="entry name" value="cpPDZ_EcRseP-like"/>
    <property type="match status" value="1"/>
</dbReference>
<dbReference type="PROSITE" id="PS50106">
    <property type="entry name" value="PDZ"/>
    <property type="match status" value="1"/>
</dbReference>
<dbReference type="Gene3D" id="2.30.42.10">
    <property type="match status" value="2"/>
</dbReference>
<comment type="caution">
    <text evidence="12">The sequence shown here is derived from an EMBL/GenBank/DDBJ whole genome shotgun (WGS) entry which is preliminary data.</text>
</comment>
<feature type="transmembrane region" description="Helical" evidence="10">
    <location>
        <begin position="411"/>
        <end position="429"/>
    </location>
</feature>
<accession>A0A0F9QFX0</accession>
<dbReference type="CDD" id="cd06163">
    <property type="entry name" value="S2P-M50_PDZ_RseP-like"/>
    <property type="match status" value="1"/>
</dbReference>
<evidence type="ECO:0000256" key="6">
    <source>
        <dbReference type="ARBA" id="ARBA00022833"/>
    </source>
</evidence>
<keyword evidence="5" id="KW-0378">Hydrolase</keyword>
<dbReference type="EMBL" id="LAZR01004947">
    <property type="protein sequence ID" value="KKN04188.1"/>
    <property type="molecule type" value="Genomic_DNA"/>
</dbReference>
<feature type="transmembrane region" description="Helical" evidence="10">
    <location>
        <begin position="5"/>
        <end position="24"/>
    </location>
</feature>
<keyword evidence="9 10" id="KW-0472">Membrane</keyword>
<evidence type="ECO:0000256" key="3">
    <source>
        <dbReference type="ARBA" id="ARBA00022670"/>
    </source>
</evidence>
<gene>
    <name evidence="12" type="ORF">LCGC14_1099980</name>
</gene>
<keyword evidence="8" id="KW-0482">Metalloprotease</keyword>